<keyword evidence="4" id="KW-1185">Reference proteome</keyword>
<feature type="compositionally biased region" description="Low complexity" evidence="2">
    <location>
        <begin position="258"/>
        <end position="267"/>
    </location>
</feature>
<feature type="coiled-coil region" evidence="1">
    <location>
        <begin position="102"/>
        <end position="129"/>
    </location>
</feature>
<evidence type="ECO:0000256" key="2">
    <source>
        <dbReference type="SAM" id="MobiDB-lite"/>
    </source>
</evidence>
<protein>
    <submittedName>
        <fullName evidence="3">Uncharacterized protein</fullName>
    </submittedName>
</protein>
<dbReference type="EMBL" id="KZ819662">
    <property type="protein sequence ID" value="PWN30322.1"/>
    <property type="molecule type" value="Genomic_DNA"/>
</dbReference>
<dbReference type="AlphaFoldDB" id="A0A316UYM7"/>
<evidence type="ECO:0000313" key="3">
    <source>
        <dbReference type="EMBL" id="PWN30322.1"/>
    </source>
</evidence>
<keyword evidence="1" id="KW-0175">Coiled coil</keyword>
<accession>A0A316UYM7</accession>
<evidence type="ECO:0000256" key="1">
    <source>
        <dbReference type="SAM" id="Coils"/>
    </source>
</evidence>
<feature type="compositionally biased region" description="Low complexity" evidence="2">
    <location>
        <begin position="225"/>
        <end position="241"/>
    </location>
</feature>
<name>A0A316UYM7_9BASI</name>
<gene>
    <name evidence="3" type="ORF">BDZ90DRAFT_257404</name>
</gene>
<dbReference type="GeneID" id="37029776"/>
<feature type="compositionally biased region" description="Low complexity" evidence="2">
    <location>
        <begin position="305"/>
        <end position="316"/>
    </location>
</feature>
<feature type="compositionally biased region" description="Low complexity" evidence="2">
    <location>
        <begin position="279"/>
        <end position="293"/>
    </location>
</feature>
<feature type="compositionally biased region" description="Low complexity" evidence="2">
    <location>
        <begin position="365"/>
        <end position="396"/>
    </location>
</feature>
<organism evidence="3 4">
    <name type="scientific">Jaminaea rosea</name>
    <dbReference type="NCBI Taxonomy" id="1569628"/>
    <lineage>
        <taxon>Eukaryota</taxon>
        <taxon>Fungi</taxon>
        <taxon>Dikarya</taxon>
        <taxon>Basidiomycota</taxon>
        <taxon>Ustilaginomycotina</taxon>
        <taxon>Exobasidiomycetes</taxon>
        <taxon>Microstromatales</taxon>
        <taxon>Microstromatales incertae sedis</taxon>
        <taxon>Jaminaea</taxon>
    </lineage>
</organism>
<evidence type="ECO:0000313" key="4">
    <source>
        <dbReference type="Proteomes" id="UP000245884"/>
    </source>
</evidence>
<dbReference type="Proteomes" id="UP000245884">
    <property type="component" value="Unassembled WGS sequence"/>
</dbReference>
<dbReference type="STRING" id="1569628.A0A316UYM7"/>
<reference evidence="3 4" key="1">
    <citation type="journal article" date="2018" name="Mol. Biol. Evol.">
        <title>Broad Genomic Sampling Reveals a Smut Pathogenic Ancestry of the Fungal Clade Ustilaginomycotina.</title>
        <authorList>
            <person name="Kijpornyongpan T."/>
            <person name="Mondo S.J."/>
            <person name="Barry K."/>
            <person name="Sandor L."/>
            <person name="Lee J."/>
            <person name="Lipzen A."/>
            <person name="Pangilinan J."/>
            <person name="LaButti K."/>
            <person name="Hainaut M."/>
            <person name="Henrissat B."/>
            <person name="Grigoriev I.V."/>
            <person name="Spatafora J.W."/>
            <person name="Aime M.C."/>
        </authorList>
    </citation>
    <scope>NUCLEOTIDE SEQUENCE [LARGE SCALE GENOMIC DNA]</scope>
    <source>
        <strain evidence="3 4">MCA 5214</strain>
    </source>
</reference>
<feature type="region of interest" description="Disordered" evidence="2">
    <location>
        <begin position="225"/>
        <end position="433"/>
    </location>
</feature>
<feature type="compositionally biased region" description="Low complexity" evidence="2">
    <location>
        <begin position="347"/>
        <end position="356"/>
    </location>
</feature>
<proteinExistence type="predicted"/>
<dbReference type="RefSeq" id="XP_025364934.1">
    <property type="nucleotide sequence ID" value="XM_025507953.1"/>
</dbReference>
<sequence length="433" mass="45027">MARAAAPVRPLDAAEQDTVLRSRLSHSLAHRPLNGLRNRIASILTASSSLEQFQDDRLPSSPSSLPFPLLCEAQGYLAQMHRTHLASTCTSSAQLEAYAIQLKEVQHEEQLCKQRIEGLKRELQGVRRRRREKVEFGRVVEGIEAWFKPQGTAEIEDSLSTLLSHMTASFLYQAPTAETDAAAAAAASPHTCTLSTLHAKLETMLTLSREIREIVGWKPGTGMVPPAAAAATSSSATNVAADGDEESSAGASSDLRDPSSSSSRSRLATLNPTARPFRPSSSADSTSGLSSPPVQQSNASKRRVAASAAIPANSSPLTSSDALGLDDEGEEGAIPSTPPATKRRRVQGQVESAAAVQEEEEEEGSIAPTTAPSAAATTASASAARPARSSAAASSGPSGGGRATLTGRPPPSRAALSRSGLGSGGGARRGGRR</sequence>
<feature type="compositionally biased region" description="Gly residues" evidence="2">
    <location>
        <begin position="421"/>
        <end position="433"/>
    </location>
</feature>